<dbReference type="AlphaFoldDB" id="A0A815Q676"/>
<keyword evidence="7" id="KW-0624">Polysaccharide degradation</keyword>
<feature type="chain" id="PRO_5036228587" evidence="11">
    <location>
        <begin position="26"/>
        <end position="403"/>
    </location>
</feature>
<keyword evidence="2" id="KW-0677">Repeat</keyword>
<gene>
    <name evidence="12" type="ORF">JYZ213_LOCUS41119</name>
    <name evidence="13" type="ORF">OXD698_LOCUS41260</name>
</gene>
<evidence type="ECO:0000313" key="14">
    <source>
        <dbReference type="Proteomes" id="UP000663845"/>
    </source>
</evidence>
<comment type="caution">
    <text evidence="12">The sequence shown here is derived from an EMBL/GenBank/DDBJ whole genome shotgun (WGS) entry which is preliminary data.</text>
</comment>
<dbReference type="PANTHER" id="PTHR31736">
    <property type="match status" value="1"/>
</dbReference>
<name>A0A815Q676_9BILA</name>
<evidence type="ECO:0000256" key="11">
    <source>
        <dbReference type="SAM" id="SignalP"/>
    </source>
</evidence>
<dbReference type="GO" id="GO:0000272">
    <property type="term" value="P:polysaccharide catabolic process"/>
    <property type="evidence" value="ECO:0007669"/>
    <property type="project" value="UniProtKB-KW"/>
</dbReference>
<dbReference type="Proteomes" id="UP000663844">
    <property type="component" value="Unassembled WGS sequence"/>
</dbReference>
<evidence type="ECO:0000313" key="12">
    <source>
        <dbReference type="EMBL" id="CAF1458646.1"/>
    </source>
</evidence>
<evidence type="ECO:0000256" key="7">
    <source>
        <dbReference type="ARBA" id="ARBA00023326"/>
    </source>
</evidence>
<accession>A0A815Q676</accession>
<evidence type="ECO:0000256" key="1">
    <source>
        <dbReference type="ARBA" id="ARBA00008834"/>
    </source>
</evidence>
<evidence type="ECO:0000256" key="9">
    <source>
        <dbReference type="PROSITE-ProRule" id="PRU10052"/>
    </source>
</evidence>
<dbReference type="Gene3D" id="2.160.20.10">
    <property type="entry name" value="Single-stranded right-handed beta-helix, Pectin lyase-like"/>
    <property type="match status" value="1"/>
</dbReference>
<keyword evidence="6 10" id="KW-0326">Glycosidase</keyword>
<reference evidence="12" key="1">
    <citation type="submission" date="2021-02" db="EMBL/GenBank/DDBJ databases">
        <authorList>
            <person name="Nowell W R."/>
        </authorList>
    </citation>
    <scope>NUCLEOTIDE SEQUENCE</scope>
</reference>
<dbReference type="PROSITE" id="PS00502">
    <property type="entry name" value="POLYGALACTURONASE"/>
    <property type="match status" value="1"/>
</dbReference>
<dbReference type="Pfam" id="PF00295">
    <property type="entry name" value="Glyco_hydro_28"/>
    <property type="match status" value="1"/>
</dbReference>
<dbReference type="InterPro" id="IPR000743">
    <property type="entry name" value="Glyco_hydro_28"/>
</dbReference>
<proteinExistence type="inferred from homology"/>
<dbReference type="SUPFAM" id="SSF51126">
    <property type="entry name" value="Pectin lyase-like"/>
    <property type="match status" value="1"/>
</dbReference>
<evidence type="ECO:0000256" key="4">
    <source>
        <dbReference type="ARBA" id="ARBA00023180"/>
    </source>
</evidence>
<sequence length="403" mass="43952">MVIKIKQLLWLVLLTFVALFYQASSLLKQKSCTPSSAGNSSIDDGPAIREAFLICGDGGTIFIPAGTTFMIRSSLDFKNCNACNFQIEGTLKVSDDLGYWEGKTIFFLLQNIAGATIYSLIGSGVIDGSGQAYWDYFARNTTYRRPLLIQISNSSNITFTKLKIKNAPFWFFFITDNSIDINFSNLILSAVSTSHNEPKNTDGFDTGVCSYVTISNIHVTNGDDCVSFKNGSNYITVNNITCVGSHGLSVGSLGLDPRYPYFVKNVYVSNATMINCIAATRIKFYPGGPSHGTVIVSNVTYKNIIVNNCDYALQVDNCYESNSTTCKMNPSTAKLDAIQFIDVIGKTSNIYDPVVARIDCPPNGTCDLIFSQWNIVAPSGNSTVLCSNYAHPSGVTCTPITYN</sequence>
<dbReference type="InterPro" id="IPR011050">
    <property type="entry name" value="Pectin_lyase_fold/virulence"/>
</dbReference>
<dbReference type="GO" id="GO:0004650">
    <property type="term" value="F:polygalacturonase activity"/>
    <property type="evidence" value="ECO:0007669"/>
    <property type="project" value="InterPro"/>
</dbReference>
<keyword evidence="5" id="KW-0119">Carbohydrate metabolism</keyword>
<dbReference type="EMBL" id="CAJOAZ010009738">
    <property type="protein sequence ID" value="CAF4208985.1"/>
    <property type="molecule type" value="Genomic_DNA"/>
</dbReference>
<comment type="similarity">
    <text evidence="1 10">Belongs to the glycosyl hydrolase 28 family.</text>
</comment>
<feature type="signal peptide" evidence="11">
    <location>
        <begin position="1"/>
        <end position="25"/>
    </location>
</feature>
<dbReference type="SMART" id="SM00710">
    <property type="entry name" value="PbH1"/>
    <property type="match status" value="3"/>
</dbReference>
<dbReference type="EMBL" id="CAJNOG010001615">
    <property type="protein sequence ID" value="CAF1458646.1"/>
    <property type="molecule type" value="Genomic_DNA"/>
</dbReference>
<evidence type="ECO:0000256" key="3">
    <source>
        <dbReference type="ARBA" id="ARBA00022801"/>
    </source>
</evidence>
<evidence type="ECO:0000256" key="8">
    <source>
        <dbReference type="ARBA" id="ARBA00037278"/>
    </source>
</evidence>
<evidence type="ECO:0000256" key="5">
    <source>
        <dbReference type="ARBA" id="ARBA00023277"/>
    </source>
</evidence>
<evidence type="ECO:0000256" key="6">
    <source>
        <dbReference type="ARBA" id="ARBA00023295"/>
    </source>
</evidence>
<keyword evidence="3 10" id="KW-0378">Hydrolase</keyword>
<dbReference type="Proteomes" id="UP000663845">
    <property type="component" value="Unassembled WGS sequence"/>
</dbReference>
<dbReference type="InterPro" id="IPR006626">
    <property type="entry name" value="PbH1"/>
</dbReference>
<evidence type="ECO:0000256" key="10">
    <source>
        <dbReference type="RuleBase" id="RU361169"/>
    </source>
</evidence>
<dbReference type="InterPro" id="IPR012334">
    <property type="entry name" value="Pectin_lyas_fold"/>
</dbReference>
<keyword evidence="11" id="KW-0732">Signal</keyword>
<evidence type="ECO:0000313" key="13">
    <source>
        <dbReference type="EMBL" id="CAF4208985.1"/>
    </source>
</evidence>
<organism evidence="12 14">
    <name type="scientific">Adineta steineri</name>
    <dbReference type="NCBI Taxonomy" id="433720"/>
    <lineage>
        <taxon>Eukaryota</taxon>
        <taxon>Metazoa</taxon>
        <taxon>Spiralia</taxon>
        <taxon>Gnathifera</taxon>
        <taxon>Rotifera</taxon>
        <taxon>Eurotatoria</taxon>
        <taxon>Bdelloidea</taxon>
        <taxon>Adinetida</taxon>
        <taxon>Adinetidae</taxon>
        <taxon>Adineta</taxon>
    </lineage>
</organism>
<protein>
    <submittedName>
        <fullName evidence="12">Uncharacterized protein</fullName>
    </submittedName>
</protein>
<evidence type="ECO:0000256" key="2">
    <source>
        <dbReference type="ARBA" id="ARBA00022737"/>
    </source>
</evidence>
<dbReference type="PANTHER" id="PTHR31736:SF9">
    <property type="entry name" value="ENDO-XYLOGALACTURONAN HYDROLASE A-RELATED"/>
    <property type="match status" value="1"/>
</dbReference>
<keyword evidence="4" id="KW-0325">Glycoprotein</keyword>
<feature type="active site" evidence="9">
    <location>
        <position position="246"/>
    </location>
</feature>
<comment type="function">
    <text evidence="8">Pectinolytic enzyme involved in the degradation of xylogalacturonan (xga), a galacturonan backbone heavily substituted with xylose, and which is one important component of the hairy regions of pectin. Activity requires a galacturonic acid backbone substituted with xylose.</text>
</comment>